<dbReference type="Gene3D" id="2.40.50.40">
    <property type="match status" value="1"/>
</dbReference>
<name>A0A0C3ACD3_PILCF</name>
<evidence type="ECO:0000256" key="1">
    <source>
        <dbReference type="SAM" id="MobiDB-lite"/>
    </source>
</evidence>
<feature type="region of interest" description="Disordered" evidence="1">
    <location>
        <begin position="83"/>
        <end position="142"/>
    </location>
</feature>
<organism evidence="2 3">
    <name type="scientific">Piloderma croceum (strain F 1598)</name>
    <dbReference type="NCBI Taxonomy" id="765440"/>
    <lineage>
        <taxon>Eukaryota</taxon>
        <taxon>Fungi</taxon>
        <taxon>Dikarya</taxon>
        <taxon>Basidiomycota</taxon>
        <taxon>Agaricomycotina</taxon>
        <taxon>Agaricomycetes</taxon>
        <taxon>Agaricomycetidae</taxon>
        <taxon>Atheliales</taxon>
        <taxon>Atheliaceae</taxon>
        <taxon>Piloderma</taxon>
    </lineage>
</organism>
<dbReference type="SUPFAM" id="SSF54160">
    <property type="entry name" value="Chromo domain-like"/>
    <property type="match status" value="1"/>
</dbReference>
<accession>A0A0C3ACD3</accession>
<reference evidence="2 3" key="1">
    <citation type="submission" date="2014-04" db="EMBL/GenBank/DDBJ databases">
        <authorList>
            <consortium name="DOE Joint Genome Institute"/>
            <person name="Kuo A."/>
            <person name="Tarkka M."/>
            <person name="Buscot F."/>
            <person name="Kohler A."/>
            <person name="Nagy L.G."/>
            <person name="Floudas D."/>
            <person name="Copeland A."/>
            <person name="Barry K.W."/>
            <person name="Cichocki N."/>
            <person name="Veneault-Fourrey C."/>
            <person name="LaButti K."/>
            <person name="Lindquist E.A."/>
            <person name="Lipzen A."/>
            <person name="Lundell T."/>
            <person name="Morin E."/>
            <person name="Murat C."/>
            <person name="Sun H."/>
            <person name="Tunlid A."/>
            <person name="Henrissat B."/>
            <person name="Grigoriev I.V."/>
            <person name="Hibbett D.S."/>
            <person name="Martin F."/>
            <person name="Nordberg H.P."/>
            <person name="Cantor M.N."/>
            <person name="Hua S.X."/>
        </authorList>
    </citation>
    <scope>NUCLEOTIDE SEQUENCE [LARGE SCALE GENOMIC DNA]</scope>
    <source>
        <strain evidence="2 3">F 1598</strain>
    </source>
</reference>
<reference evidence="3" key="2">
    <citation type="submission" date="2015-01" db="EMBL/GenBank/DDBJ databases">
        <title>Evolutionary Origins and Diversification of the Mycorrhizal Mutualists.</title>
        <authorList>
            <consortium name="DOE Joint Genome Institute"/>
            <consortium name="Mycorrhizal Genomics Consortium"/>
            <person name="Kohler A."/>
            <person name="Kuo A."/>
            <person name="Nagy L.G."/>
            <person name="Floudas D."/>
            <person name="Copeland A."/>
            <person name="Barry K.W."/>
            <person name="Cichocki N."/>
            <person name="Veneault-Fourrey C."/>
            <person name="LaButti K."/>
            <person name="Lindquist E.A."/>
            <person name="Lipzen A."/>
            <person name="Lundell T."/>
            <person name="Morin E."/>
            <person name="Murat C."/>
            <person name="Riley R."/>
            <person name="Ohm R."/>
            <person name="Sun H."/>
            <person name="Tunlid A."/>
            <person name="Henrissat B."/>
            <person name="Grigoriev I.V."/>
            <person name="Hibbett D.S."/>
            <person name="Martin F."/>
        </authorList>
    </citation>
    <scope>NUCLEOTIDE SEQUENCE [LARGE SCALE GENOMIC DNA]</scope>
    <source>
        <strain evidence="3">F 1598</strain>
    </source>
</reference>
<sequence length="142" mass="15882">MGKEYEIDFISQAEVFGGAYRRYWRYTVHWKGYGAEESTQEPLKSFQPTSTNKKSAVPIVEAFWKSLNYDEIPKASAFEKGHIECRKGPPKREREAWSEGSSEFSTKDLVAAGATQDLSLNAVPSPTSEVTASDPCPGMDYD</sequence>
<dbReference type="InterPro" id="IPR016197">
    <property type="entry name" value="Chromo-like_dom_sf"/>
</dbReference>
<protein>
    <recommendedName>
        <fullName evidence="4">Chromo domain-containing protein</fullName>
    </recommendedName>
</protein>
<evidence type="ECO:0000313" key="3">
    <source>
        <dbReference type="Proteomes" id="UP000054166"/>
    </source>
</evidence>
<dbReference type="HOGENOM" id="CLU_1816535_0_0_1"/>
<evidence type="ECO:0000313" key="2">
    <source>
        <dbReference type="EMBL" id="KIM71438.1"/>
    </source>
</evidence>
<gene>
    <name evidence="2" type="ORF">PILCRDRAFT_17079</name>
</gene>
<feature type="compositionally biased region" description="Polar residues" evidence="1">
    <location>
        <begin position="116"/>
        <end position="131"/>
    </location>
</feature>
<proteinExistence type="predicted"/>
<evidence type="ECO:0008006" key="4">
    <source>
        <dbReference type="Google" id="ProtNLM"/>
    </source>
</evidence>
<keyword evidence="3" id="KW-1185">Reference proteome</keyword>
<feature type="compositionally biased region" description="Basic and acidic residues" evidence="1">
    <location>
        <begin position="83"/>
        <end position="97"/>
    </location>
</feature>
<dbReference type="AlphaFoldDB" id="A0A0C3ACD3"/>
<dbReference type="EMBL" id="KN833318">
    <property type="protein sequence ID" value="KIM71438.1"/>
    <property type="molecule type" value="Genomic_DNA"/>
</dbReference>
<dbReference type="Proteomes" id="UP000054166">
    <property type="component" value="Unassembled WGS sequence"/>
</dbReference>
<dbReference type="InParanoid" id="A0A0C3ACD3"/>